<feature type="transmembrane region" description="Helical" evidence="7">
    <location>
        <begin position="438"/>
        <end position="457"/>
    </location>
</feature>
<feature type="transmembrane region" description="Helical" evidence="7">
    <location>
        <begin position="112"/>
        <end position="132"/>
    </location>
</feature>
<dbReference type="PANTHER" id="PTHR42865:SF7">
    <property type="entry name" value="PROTON_GLUTAMATE-ASPARTATE SYMPORTER"/>
    <property type="match status" value="1"/>
</dbReference>
<dbReference type="EMBL" id="PKTG01000058">
    <property type="protein sequence ID" value="PLX18587.1"/>
    <property type="molecule type" value="Genomic_DNA"/>
</dbReference>
<dbReference type="InterPro" id="IPR036458">
    <property type="entry name" value="Na:dicarbo_symporter_sf"/>
</dbReference>
<dbReference type="PRINTS" id="PR00173">
    <property type="entry name" value="EDTRNSPORT"/>
</dbReference>
<feature type="transmembrane region" description="Helical" evidence="7">
    <location>
        <begin position="147"/>
        <end position="171"/>
    </location>
</feature>
<reference evidence="8 9" key="1">
    <citation type="submission" date="2017-11" db="EMBL/GenBank/DDBJ databases">
        <title>Genome-resolved metagenomics identifies genetic mobility, metabolic interactions, and unexpected diversity in perchlorate-reducing communities.</title>
        <authorList>
            <person name="Barnum T.P."/>
            <person name="Figueroa I.A."/>
            <person name="Carlstrom C.I."/>
            <person name="Lucas L.N."/>
            <person name="Engelbrektson A.L."/>
            <person name="Coates J.D."/>
        </authorList>
    </citation>
    <scope>NUCLEOTIDE SEQUENCE [LARGE SCALE GENOMIC DNA]</scope>
    <source>
        <strain evidence="8">BM706</strain>
    </source>
</reference>
<dbReference type="GO" id="GO:0015293">
    <property type="term" value="F:symporter activity"/>
    <property type="evidence" value="ECO:0007669"/>
    <property type="project" value="UniProtKB-KW"/>
</dbReference>
<dbReference type="Gene3D" id="1.10.3860.10">
    <property type="entry name" value="Sodium:dicarboxylate symporter"/>
    <property type="match status" value="1"/>
</dbReference>
<evidence type="ECO:0000313" key="9">
    <source>
        <dbReference type="Proteomes" id="UP000234857"/>
    </source>
</evidence>
<evidence type="ECO:0000256" key="5">
    <source>
        <dbReference type="ARBA" id="ARBA00022989"/>
    </source>
</evidence>
<feature type="transmembrane region" description="Helical" evidence="7">
    <location>
        <begin position="406"/>
        <end position="426"/>
    </location>
</feature>
<dbReference type="Proteomes" id="UP000234857">
    <property type="component" value="Unassembled WGS sequence"/>
</dbReference>
<feature type="transmembrane region" description="Helical" evidence="7">
    <location>
        <begin position="289"/>
        <end position="313"/>
    </location>
</feature>
<keyword evidence="2" id="KW-0813">Transport</keyword>
<dbReference type="PANTHER" id="PTHR42865">
    <property type="entry name" value="PROTON/GLUTAMATE-ASPARTATE SYMPORTER"/>
    <property type="match status" value="1"/>
</dbReference>
<gene>
    <name evidence="8" type="ORF">C0601_04290</name>
</gene>
<dbReference type="GO" id="GO:0005886">
    <property type="term" value="C:plasma membrane"/>
    <property type="evidence" value="ECO:0007669"/>
    <property type="project" value="UniProtKB-SubCell"/>
</dbReference>
<dbReference type="Pfam" id="PF00375">
    <property type="entry name" value="SDF"/>
    <property type="match status" value="1"/>
</dbReference>
<evidence type="ECO:0000256" key="4">
    <source>
        <dbReference type="ARBA" id="ARBA00022692"/>
    </source>
</evidence>
<name>A0A2N5ZIR6_MUIH1</name>
<evidence type="ECO:0000256" key="2">
    <source>
        <dbReference type="ARBA" id="ARBA00022448"/>
    </source>
</evidence>
<dbReference type="AlphaFoldDB" id="A0A2N5ZIR6"/>
<proteinExistence type="predicted"/>
<evidence type="ECO:0000256" key="3">
    <source>
        <dbReference type="ARBA" id="ARBA00022475"/>
    </source>
</evidence>
<comment type="caution">
    <text evidence="8">The sequence shown here is derived from an EMBL/GenBank/DDBJ whole genome shotgun (WGS) entry which is preliminary data.</text>
</comment>
<protein>
    <recommendedName>
        <fullName evidence="10">Dicarboxylate/amino acid:cation symporter</fullName>
    </recommendedName>
</protein>
<feature type="transmembrane region" description="Helical" evidence="7">
    <location>
        <begin position="258"/>
        <end position="277"/>
    </location>
</feature>
<evidence type="ECO:0008006" key="10">
    <source>
        <dbReference type="Google" id="ProtNLM"/>
    </source>
</evidence>
<keyword evidence="5 7" id="KW-1133">Transmembrane helix</keyword>
<feature type="transmembrane region" description="Helical" evidence="7">
    <location>
        <begin position="81"/>
        <end position="100"/>
    </location>
</feature>
<organism evidence="8 9">
    <name type="scientific">Muiribacterium halophilum</name>
    <dbReference type="NCBI Taxonomy" id="2053465"/>
    <lineage>
        <taxon>Bacteria</taxon>
        <taxon>Candidatus Muiribacteriota</taxon>
        <taxon>Candidatus Muiribacteriia</taxon>
        <taxon>Candidatus Muiribacteriales</taxon>
        <taxon>Candidatus Muiribacteriaceae</taxon>
        <taxon>Candidatus Muiribacterium</taxon>
    </lineage>
</organism>
<accession>A0A2N5ZIR6</accession>
<dbReference type="SUPFAM" id="SSF118215">
    <property type="entry name" value="Proton glutamate symport protein"/>
    <property type="match status" value="1"/>
</dbReference>
<evidence type="ECO:0000256" key="1">
    <source>
        <dbReference type="ARBA" id="ARBA00004651"/>
    </source>
</evidence>
<feature type="transmembrane region" description="Helical" evidence="7">
    <location>
        <begin position="333"/>
        <end position="353"/>
    </location>
</feature>
<keyword evidence="6 7" id="KW-0472">Membrane</keyword>
<dbReference type="InterPro" id="IPR001991">
    <property type="entry name" value="Na-dicarboxylate_symporter"/>
</dbReference>
<sequence length="516" mass="57532">MRLNPTISIKLKKVLIDERMDPIAIAVSPANKDLLQWLDHYLDTTQIKPLNHYFDRFFAQTEIPTNKTNDTSFSDIFRDHYISFIFVIIILTGTIFYFYIKSKTFFKYLFNLMLNPYIVILAMILGIGYGLWVKKDSPIIFGFGDLYLTLLQMCSLPIMVTAIISSLGKIFRNKDASTYIKKLLIIIFIALFTASLAGFIGGVLGKPGDALSDSAKITLGNEIKSADDYRKDSVISISTLVKRIIPSNIFTALSQGDILGVLFFSILLGLALGFVDLESSKEIFSVLDALFNSFLKIINWSMYFLPLALFSLLGKQTYGMGPDIMMAMSRFVIIYHILCILFIISLFFILRFLTKEGFKFIFMKLKNALLVAFGTSNSYAAMPLAIGSIEKKFERDKEATNLIMPLSTTVCKPGTIINLALGTVFIAQLFNVSLFSNFNYIIVIFGVIISGLAASGAPGAIEISMLSIFFPFLGLPMGVAFTLLLAVNSITDPIRTMLNILTNSSITIYISPKKTK</sequence>
<keyword evidence="4 7" id="KW-0812">Transmembrane</keyword>
<evidence type="ECO:0000313" key="8">
    <source>
        <dbReference type="EMBL" id="PLX18587.1"/>
    </source>
</evidence>
<comment type="subcellular location">
    <subcellularLocation>
        <location evidence="1">Cell membrane</location>
        <topology evidence="1">Multi-pass membrane protein</topology>
    </subcellularLocation>
</comment>
<evidence type="ECO:0000256" key="6">
    <source>
        <dbReference type="ARBA" id="ARBA00023136"/>
    </source>
</evidence>
<feature type="transmembrane region" description="Helical" evidence="7">
    <location>
        <begin position="365"/>
        <end position="386"/>
    </location>
</feature>
<keyword evidence="3" id="KW-1003">Cell membrane</keyword>
<feature type="transmembrane region" description="Helical" evidence="7">
    <location>
        <begin position="183"/>
        <end position="204"/>
    </location>
</feature>
<evidence type="ECO:0000256" key="7">
    <source>
        <dbReference type="SAM" id="Phobius"/>
    </source>
</evidence>
<feature type="transmembrane region" description="Helical" evidence="7">
    <location>
        <begin position="463"/>
        <end position="487"/>
    </location>
</feature>